<evidence type="ECO:0000256" key="1">
    <source>
        <dbReference type="ARBA" id="ARBA00006484"/>
    </source>
</evidence>
<name>A0A0N0V5I4_FUSLA</name>
<dbReference type="GO" id="GO:0005811">
    <property type="term" value="C:lipid droplet"/>
    <property type="evidence" value="ECO:0007669"/>
    <property type="project" value="TreeGrafter"/>
</dbReference>
<dbReference type="GO" id="GO:0004806">
    <property type="term" value="F:triacylglycerol lipase activity"/>
    <property type="evidence" value="ECO:0007669"/>
    <property type="project" value="TreeGrafter"/>
</dbReference>
<comment type="similarity">
    <text evidence="1 4">Belongs to the short-chain dehydrogenases/reductases (SDR) family.</text>
</comment>
<dbReference type="Pfam" id="PF00106">
    <property type="entry name" value="adh_short"/>
    <property type="match status" value="1"/>
</dbReference>
<dbReference type="Proteomes" id="UP000037904">
    <property type="component" value="Unassembled WGS sequence"/>
</dbReference>
<evidence type="ECO:0000256" key="3">
    <source>
        <dbReference type="ARBA" id="ARBA00023002"/>
    </source>
</evidence>
<proteinExistence type="inferred from homology"/>
<dbReference type="AlphaFoldDB" id="A0A0N0V5I4"/>
<dbReference type="GO" id="GO:0006654">
    <property type="term" value="P:phosphatidic acid biosynthetic process"/>
    <property type="evidence" value="ECO:0007669"/>
    <property type="project" value="TreeGrafter"/>
</dbReference>
<dbReference type="SUPFAM" id="SSF51735">
    <property type="entry name" value="NAD(P)-binding Rossmann-fold domains"/>
    <property type="match status" value="1"/>
</dbReference>
<dbReference type="Gene3D" id="3.40.50.720">
    <property type="entry name" value="NAD(P)-binding Rossmann-like Domain"/>
    <property type="match status" value="1"/>
</dbReference>
<dbReference type="InterPro" id="IPR002347">
    <property type="entry name" value="SDR_fam"/>
</dbReference>
<evidence type="ECO:0000313" key="5">
    <source>
        <dbReference type="EMBL" id="KPA37274.1"/>
    </source>
</evidence>
<evidence type="ECO:0000256" key="2">
    <source>
        <dbReference type="ARBA" id="ARBA00022857"/>
    </source>
</evidence>
<gene>
    <name evidence="5" type="ORF">FLAG1_09921</name>
</gene>
<accession>A0A0N0V5I4</accession>
<dbReference type="GO" id="GO:0005783">
    <property type="term" value="C:endoplasmic reticulum"/>
    <property type="evidence" value="ECO:0007669"/>
    <property type="project" value="TreeGrafter"/>
</dbReference>
<dbReference type="InterPro" id="IPR020904">
    <property type="entry name" value="Sc_DH/Rdtase_CS"/>
</dbReference>
<dbReference type="PANTHER" id="PTHR44169:SF6">
    <property type="entry name" value="NADPH-DEPENDENT 1-ACYLDIHYDROXYACETONE PHOSPHATE REDUCTASE"/>
    <property type="match status" value="1"/>
</dbReference>
<reference evidence="5 6" key="1">
    <citation type="submission" date="2015-04" db="EMBL/GenBank/DDBJ databases">
        <title>The draft genome sequence of Fusarium langsethiae, a T-2/HT-2 mycotoxin producer.</title>
        <authorList>
            <person name="Lysoe E."/>
            <person name="Divon H.H."/>
            <person name="Terzi V."/>
            <person name="Orru L."/>
            <person name="Lamontanara A."/>
            <person name="Kolseth A.-K."/>
            <person name="Frandsen R.J."/>
            <person name="Nielsen K."/>
            <person name="Thrane U."/>
        </authorList>
    </citation>
    <scope>NUCLEOTIDE SEQUENCE [LARGE SCALE GENOMIC DNA]</scope>
    <source>
        <strain evidence="5 6">Fl201059</strain>
    </source>
</reference>
<dbReference type="GO" id="GO:0019433">
    <property type="term" value="P:triglyceride catabolic process"/>
    <property type="evidence" value="ECO:0007669"/>
    <property type="project" value="TreeGrafter"/>
</dbReference>
<comment type="caution">
    <text evidence="5">The sequence shown here is derived from an EMBL/GenBank/DDBJ whole genome shotgun (WGS) entry which is preliminary data.</text>
</comment>
<dbReference type="PRINTS" id="PR00080">
    <property type="entry name" value="SDRFAMILY"/>
</dbReference>
<organism evidence="5 6">
    <name type="scientific">Fusarium langsethiae</name>
    <dbReference type="NCBI Taxonomy" id="179993"/>
    <lineage>
        <taxon>Eukaryota</taxon>
        <taxon>Fungi</taxon>
        <taxon>Dikarya</taxon>
        <taxon>Ascomycota</taxon>
        <taxon>Pezizomycotina</taxon>
        <taxon>Sordariomycetes</taxon>
        <taxon>Hypocreomycetidae</taxon>
        <taxon>Hypocreales</taxon>
        <taxon>Nectriaceae</taxon>
        <taxon>Fusarium</taxon>
    </lineage>
</organism>
<dbReference type="InterPro" id="IPR036291">
    <property type="entry name" value="NAD(P)-bd_dom_sf"/>
</dbReference>
<dbReference type="PROSITE" id="PS00061">
    <property type="entry name" value="ADH_SHORT"/>
    <property type="match status" value="1"/>
</dbReference>
<evidence type="ECO:0000313" key="6">
    <source>
        <dbReference type="Proteomes" id="UP000037904"/>
    </source>
</evidence>
<dbReference type="EMBL" id="JXCE01000445">
    <property type="protein sequence ID" value="KPA37274.1"/>
    <property type="molecule type" value="Genomic_DNA"/>
</dbReference>
<keyword evidence="6" id="KW-1185">Reference proteome</keyword>
<dbReference type="GO" id="GO:0000140">
    <property type="term" value="F:acylglycerone-phosphate reductase (NADP+) activity"/>
    <property type="evidence" value="ECO:0007669"/>
    <property type="project" value="TreeGrafter"/>
</dbReference>
<keyword evidence="2" id="KW-0521">NADP</keyword>
<evidence type="ECO:0000256" key="4">
    <source>
        <dbReference type="RuleBase" id="RU000363"/>
    </source>
</evidence>
<dbReference type="PANTHER" id="PTHR44169">
    <property type="entry name" value="NADPH-DEPENDENT 1-ACYLDIHYDROXYACETONE PHOSPHATE REDUCTASE"/>
    <property type="match status" value="1"/>
</dbReference>
<protein>
    <submittedName>
        <fullName evidence="5">Oxidoreductase</fullName>
    </submittedName>
</protein>
<dbReference type="PRINTS" id="PR00081">
    <property type="entry name" value="GDHRDH"/>
</dbReference>
<keyword evidence="3" id="KW-0560">Oxidoreductase</keyword>
<sequence>MIQDEEVWDSSIRIQGTEGLTEATTKIAFFHLLSAVAEQLSRRDKNSNLKCIRRRVRGVQIMWGSGRCSKGGAGNALALEFVSKGFRVFATARSLKTLGNLTEKGIETLTLDVTKPESIKSLKAEIATRTGGSLDILFNNAGVLHEAPAIEDDPTRVRSLFDTNVFGLMEVVTAFTPLLLASVSPNYAPTVINVASVLARLHQPFSSAYNATKAAVVAYSDTLRLEVQPLGLKVVTLYMGEVSTPLMATDNINFGPESIYRDAEDAIKQRTITHLDKTMSPEQFAREVVSEIIGGKKPFLWKGSNAFIVWLLNAFGPRTVFDNTMLKAAGLDVEKTRTSIYKRGQEFSQSKKT</sequence>